<dbReference type="InterPro" id="IPR037401">
    <property type="entry name" value="SnoaL-like"/>
</dbReference>
<evidence type="ECO:0000259" key="1">
    <source>
        <dbReference type="Pfam" id="PF12680"/>
    </source>
</evidence>
<feature type="domain" description="SnoaL-like" evidence="1">
    <location>
        <begin position="8"/>
        <end position="101"/>
    </location>
</feature>
<name>A0ABT3GZU0_9RHOB</name>
<protein>
    <submittedName>
        <fullName evidence="2">Nuclear transport factor 2 family protein</fullName>
    </submittedName>
</protein>
<dbReference type="Gene3D" id="3.10.450.50">
    <property type="match status" value="1"/>
</dbReference>
<comment type="caution">
    <text evidence="2">The sequence shown here is derived from an EMBL/GenBank/DDBJ whole genome shotgun (WGS) entry which is preliminary data.</text>
</comment>
<sequence>MQLSASIQTYFTAQPPHDGAAFAAAFTTEALVHDEGNQHRGPEEIRRWWLAAKAKYRHHAEPLSLREGDGEAVVQARVTGDFPGSPAVLTFTFALDGGRIAALKIG</sequence>
<organism evidence="2 3">
    <name type="scientific">Pararhodobacter zhoushanensis</name>
    <dbReference type="NCBI Taxonomy" id="2479545"/>
    <lineage>
        <taxon>Bacteria</taxon>
        <taxon>Pseudomonadati</taxon>
        <taxon>Pseudomonadota</taxon>
        <taxon>Alphaproteobacteria</taxon>
        <taxon>Rhodobacterales</taxon>
        <taxon>Paracoccaceae</taxon>
        <taxon>Pararhodobacter</taxon>
    </lineage>
</organism>
<reference evidence="2 3" key="1">
    <citation type="submission" date="2022-10" db="EMBL/GenBank/DDBJ databases">
        <title>Pararhodobacter sp. nov., isolated from marine algae.</title>
        <authorList>
            <person name="Choi B.J."/>
            <person name="Kim J.M."/>
            <person name="Lee J.K."/>
            <person name="Choi D.G."/>
            <person name="Jeon C.O."/>
        </authorList>
    </citation>
    <scope>NUCLEOTIDE SEQUENCE [LARGE SCALE GENOMIC DNA]</scope>
    <source>
        <strain evidence="2 3">ZQ420</strain>
    </source>
</reference>
<proteinExistence type="predicted"/>
<dbReference type="SUPFAM" id="SSF54427">
    <property type="entry name" value="NTF2-like"/>
    <property type="match status" value="1"/>
</dbReference>
<dbReference type="Pfam" id="PF12680">
    <property type="entry name" value="SnoaL_2"/>
    <property type="match status" value="1"/>
</dbReference>
<dbReference type="EMBL" id="JAPDFL010000001">
    <property type="protein sequence ID" value="MCW1933071.1"/>
    <property type="molecule type" value="Genomic_DNA"/>
</dbReference>
<dbReference type="RefSeq" id="WP_264506020.1">
    <property type="nucleotide sequence ID" value="NZ_JAPDFL010000001.1"/>
</dbReference>
<evidence type="ECO:0000313" key="3">
    <source>
        <dbReference type="Proteomes" id="UP001208938"/>
    </source>
</evidence>
<dbReference type="Proteomes" id="UP001208938">
    <property type="component" value="Unassembled WGS sequence"/>
</dbReference>
<gene>
    <name evidence="2" type="ORF">OKW52_12590</name>
</gene>
<dbReference type="InterPro" id="IPR032710">
    <property type="entry name" value="NTF2-like_dom_sf"/>
</dbReference>
<keyword evidence="3" id="KW-1185">Reference proteome</keyword>
<accession>A0ABT3GZU0</accession>
<evidence type="ECO:0000313" key="2">
    <source>
        <dbReference type="EMBL" id="MCW1933071.1"/>
    </source>
</evidence>